<dbReference type="GO" id="GO:0032587">
    <property type="term" value="C:ruffle membrane"/>
    <property type="evidence" value="ECO:0007669"/>
    <property type="project" value="UniProtKB-SubCell"/>
</dbReference>
<dbReference type="SMART" id="SM00054">
    <property type="entry name" value="EFh"/>
    <property type="match status" value="2"/>
</dbReference>
<protein>
    <submittedName>
        <fullName evidence="6">Allograft inflammatory factor 1</fullName>
    </submittedName>
</protein>
<dbReference type="InterPro" id="IPR049025">
    <property type="entry name" value="AIF-1_EF_pair"/>
</dbReference>
<accession>A0A096XDA7</accession>
<evidence type="ECO:0000256" key="2">
    <source>
        <dbReference type="ARBA" id="ARBA00022723"/>
    </source>
</evidence>
<dbReference type="GO" id="GO:0005884">
    <property type="term" value="C:actin filament"/>
    <property type="evidence" value="ECO:0007669"/>
    <property type="project" value="TreeGrafter"/>
</dbReference>
<reference evidence="6" key="1">
    <citation type="submission" date="2013-03" db="EMBL/GenBank/DDBJ databases">
        <authorList>
            <person name="Ji N.J."/>
            <person name="Chang Y.Q."/>
            <person name="Hu G.W."/>
            <person name="Li C.Z."/>
        </authorList>
    </citation>
    <scope>NUCLEOTIDE SEQUENCE</scope>
    <source>
        <tissue evidence="6">Intestine</tissue>
    </source>
</reference>
<gene>
    <name evidence="6" type="primary">AIF-1</name>
</gene>
<dbReference type="SUPFAM" id="SSF47473">
    <property type="entry name" value="EF-hand"/>
    <property type="match status" value="1"/>
</dbReference>
<dbReference type="GO" id="GO:0005509">
    <property type="term" value="F:calcium ion binding"/>
    <property type="evidence" value="ECO:0007669"/>
    <property type="project" value="InterPro"/>
</dbReference>
<keyword evidence="3" id="KW-0677">Repeat</keyword>
<feature type="domain" description="EF-hand" evidence="5">
    <location>
        <begin position="51"/>
        <end position="86"/>
    </location>
</feature>
<dbReference type="AlphaFoldDB" id="A0A096XDA7"/>
<feature type="domain" description="EF-hand" evidence="5">
    <location>
        <begin position="87"/>
        <end position="122"/>
    </location>
</feature>
<dbReference type="PANTHER" id="PTHR10356:SF0">
    <property type="entry name" value="CALCIUM-BINDING PROTEIN B"/>
    <property type="match status" value="1"/>
</dbReference>
<evidence type="ECO:0000256" key="3">
    <source>
        <dbReference type="ARBA" id="ARBA00022737"/>
    </source>
</evidence>
<dbReference type="Pfam" id="PF21008">
    <property type="entry name" value="AIF-1"/>
    <property type="match status" value="1"/>
</dbReference>
<organism evidence="6">
    <name type="scientific">Stichopus japonicus</name>
    <name type="common">Sea cucumber</name>
    <dbReference type="NCBI Taxonomy" id="307972"/>
    <lineage>
        <taxon>Eukaryota</taxon>
        <taxon>Metazoa</taxon>
        <taxon>Echinodermata</taxon>
        <taxon>Eleutherozoa</taxon>
        <taxon>Echinozoa</taxon>
        <taxon>Holothuroidea</taxon>
        <taxon>Aspidochirotacea</taxon>
        <taxon>Aspidochirotida</taxon>
        <taxon>Stichopodidae</taxon>
        <taxon>Apostichopus</taxon>
    </lineage>
</organism>
<dbReference type="PANTHER" id="PTHR10356">
    <property type="entry name" value="ALLOGRAFT INFLAMMATORY FACTOR-1"/>
    <property type="match status" value="1"/>
</dbReference>
<dbReference type="InterPro" id="IPR018247">
    <property type="entry name" value="EF_Hand_1_Ca_BS"/>
</dbReference>
<dbReference type="GO" id="GO:0097178">
    <property type="term" value="P:ruffle assembly"/>
    <property type="evidence" value="ECO:0007669"/>
    <property type="project" value="TreeGrafter"/>
</dbReference>
<sequence>MPGSKLDHGNVQGGKQWGRLKEEQNVRLTEINEQVVANGDYKEYDPEELEEKLVAFKDQFMEYDLDNSDDLDVTDVSKMMEKLGKPKNIIEVRKIIAEVDTNNSGTIGYNEFLQMMLGKKSSVLKLILMFEEKGKGCAKPDGIAPKRSLEEMLNKPNI</sequence>
<keyword evidence="4" id="KW-0106">Calcium</keyword>
<dbReference type="PROSITE" id="PS00018">
    <property type="entry name" value="EF_HAND_1"/>
    <property type="match status" value="2"/>
</dbReference>
<dbReference type="GO" id="GO:0051015">
    <property type="term" value="F:actin filament binding"/>
    <property type="evidence" value="ECO:0007669"/>
    <property type="project" value="TreeGrafter"/>
</dbReference>
<evidence type="ECO:0000313" key="6">
    <source>
        <dbReference type="EMBL" id="AHH29254.1"/>
    </source>
</evidence>
<dbReference type="Gene3D" id="1.10.238.10">
    <property type="entry name" value="EF-hand"/>
    <property type="match status" value="1"/>
</dbReference>
<dbReference type="EMBL" id="KC708869">
    <property type="protein sequence ID" value="AHH29254.1"/>
    <property type="molecule type" value="mRNA"/>
</dbReference>
<keyword evidence="2" id="KW-0479">Metal-binding</keyword>
<comment type="subcellular location">
    <subcellularLocation>
        <location evidence="1">Cell projection</location>
        <location evidence="1">Ruffle membrane</location>
        <topology evidence="1">Peripheral membrane protein</topology>
        <orientation evidence="1">Cytoplasmic side</orientation>
    </subcellularLocation>
</comment>
<dbReference type="PROSITE" id="PS50222">
    <property type="entry name" value="EF_HAND_2"/>
    <property type="match status" value="2"/>
</dbReference>
<dbReference type="InterPro" id="IPR011992">
    <property type="entry name" value="EF-hand-dom_pair"/>
</dbReference>
<proteinExistence type="evidence at transcript level"/>
<dbReference type="CDD" id="cd00051">
    <property type="entry name" value="EFh"/>
    <property type="match status" value="1"/>
</dbReference>
<evidence type="ECO:0000256" key="1">
    <source>
        <dbReference type="ARBA" id="ARBA00004599"/>
    </source>
</evidence>
<name>A0A096XDA7_STIJA</name>
<dbReference type="InterPro" id="IPR042433">
    <property type="entry name" value="AIF1/AIF1L"/>
</dbReference>
<reference evidence="6" key="2">
    <citation type="journal article" date="2014" name="Fish Shellfish Immunol.">
        <title>Cloning and gene expression of allograft inflammatory factor-1 (AIF-1) provide new insights into injury and bacteria response of the sea cucumber Apostichopus japonicus (Selenka, 1867).</title>
        <authorList>
            <person name="Ji N."/>
            <person name="Chang Y."/>
            <person name="Zhao C."/>
            <person name="Pang Z."/>
            <person name="He Z."/>
        </authorList>
    </citation>
    <scope>NUCLEOTIDE SEQUENCE</scope>
    <source>
        <tissue evidence="6">Intestine</tissue>
    </source>
</reference>
<evidence type="ECO:0000259" key="5">
    <source>
        <dbReference type="PROSITE" id="PS50222"/>
    </source>
</evidence>
<dbReference type="GO" id="GO:0051017">
    <property type="term" value="P:actin filament bundle assembly"/>
    <property type="evidence" value="ECO:0007669"/>
    <property type="project" value="TreeGrafter"/>
</dbReference>
<dbReference type="InterPro" id="IPR002048">
    <property type="entry name" value="EF_hand_dom"/>
</dbReference>
<dbReference type="SMR" id="A0A096XDA7"/>
<evidence type="ECO:0000256" key="4">
    <source>
        <dbReference type="ARBA" id="ARBA00022837"/>
    </source>
</evidence>